<dbReference type="InterPro" id="IPR036318">
    <property type="entry name" value="FAD-bd_PCMH-like_sf"/>
</dbReference>
<keyword evidence="4" id="KW-0274">FAD</keyword>
<evidence type="ECO:0000313" key="7">
    <source>
        <dbReference type="EMBL" id="ROR45446.1"/>
    </source>
</evidence>
<comment type="cofactor">
    <cofactor evidence="1">
        <name>FAD</name>
        <dbReference type="ChEBI" id="CHEBI:57692"/>
    </cofactor>
</comment>
<dbReference type="RefSeq" id="WP_123557390.1">
    <property type="nucleotide sequence ID" value="NZ_RJVJ01000001.1"/>
</dbReference>
<keyword evidence="5" id="KW-0560">Oxidoreductase</keyword>
<dbReference type="Proteomes" id="UP000266906">
    <property type="component" value="Unassembled WGS sequence"/>
</dbReference>
<organism evidence="8 9">
    <name type="scientific">Kitasatospora cineracea</name>
    <dbReference type="NCBI Taxonomy" id="88074"/>
    <lineage>
        <taxon>Bacteria</taxon>
        <taxon>Bacillati</taxon>
        <taxon>Actinomycetota</taxon>
        <taxon>Actinomycetes</taxon>
        <taxon>Kitasatosporales</taxon>
        <taxon>Streptomycetaceae</taxon>
        <taxon>Kitasatospora</taxon>
    </lineage>
</organism>
<dbReference type="GO" id="GO:0071949">
    <property type="term" value="F:FAD binding"/>
    <property type="evidence" value="ECO:0007669"/>
    <property type="project" value="InterPro"/>
</dbReference>
<dbReference type="Proteomes" id="UP000267408">
    <property type="component" value="Unassembled WGS sequence"/>
</dbReference>
<dbReference type="InterPro" id="IPR016166">
    <property type="entry name" value="FAD-bd_PCMH"/>
</dbReference>
<dbReference type="Gene3D" id="3.40.462.20">
    <property type="match status" value="1"/>
</dbReference>
<dbReference type="InterPro" id="IPR016167">
    <property type="entry name" value="FAD-bd_PCMH_sub1"/>
</dbReference>
<dbReference type="InterPro" id="IPR006094">
    <property type="entry name" value="Oxid_FAD_bind_N"/>
</dbReference>
<dbReference type="InterPro" id="IPR050416">
    <property type="entry name" value="FAD-linked_Oxidoreductase"/>
</dbReference>
<dbReference type="OrthoDB" id="9775082at2"/>
<evidence type="ECO:0000256" key="2">
    <source>
        <dbReference type="ARBA" id="ARBA00005466"/>
    </source>
</evidence>
<keyword evidence="3" id="KW-0285">Flavoprotein</keyword>
<feature type="domain" description="FAD-binding PCMH-type" evidence="6">
    <location>
        <begin position="34"/>
        <end position="205"/>
    </location>
</feature>
<evidence type="ECO:0000313" key="9">
    <source>
        <dbReference type="Proteomes" id="UP000266906"/>
    </source>
</evidence>
<gene>
    <name evidence="8" type="ORF">EDD38_4159</name>
    <name evidence="7" type="ORF">EDD39_3678</name>
</gene>
<dbReference type="InterPro" id="IPR012951">
    <property type="entry name" value="BBE"/>
</dbReference>
<protein>
    <submittedName>
        <fullName evidence="8">FAD/FMN-containing dehydrogenase</fullName>
    </submittedName>
</protein>
<dbReference type="GO" id="GO:0016491">
    <property type="term" value="F:oxidoreductase activity"/>
    <property type="evidence" value="ECO:0007669"/>
    <property type="project" value="UniProtKB-KW"/>
</dbReference>
<dbReference type="AlphaFoldDB" id="A0A3N4RXU9"/>
<evidence type="ECO:0000256" key="3">
    <source>
        <dbReference type="ARBA" id="ARBA00022630"/>
    </source>
</evidence>
<comment type="caution">
    <text evidence="8">The sequence shown here is derived from an EMBL/GenBank/DDBJ whole genome shotgun (WGS) entry which is preliminary data.</text>
</comment>
<dbReference type="EMBL" id="RJVJ01000001">
    <property type="protein sequence ID" value="ROR45446.1"/>
    <property type="molecule type" value="Genomic_DNA"/>
</dbReference>
<sequence length="454" mass="47664">MSKAAAALAEGFRGDIVVPGDADYDAARAVWNGAVDRRPEVIARCTGAADVLQAVAVAREHGLHVAVRGAGHSLAGLGTCDGGMVVDLSRLTGVRVDPARRLARAQPGATWGAFDHETQAFDLATTGSPYSGSGVAGTTLGGGLGWLARSYGLTCDNLVEADVVTADGRLLTVSAAAHPELFAGLRGGGGNFGVVTSFTYRLHRVGPHVLCGAVYVPVELLAPTLAAVRDFMAAAPDGLTVMVEFGRPRGMPQLPARTMLRIGLCWSGRADRGREAVAPLRALPGVVADTVQTRPYPLWQKMLDVDRGPGAGNVGRSEFLSVLDGTAIDRLAAQVDALPGPSAQLQLAFLGGAVARVGPEDTAYTYRTAPYLLSAVARWTDGPAEPHAAWVRRCWEAMRPFSSGGAYVNLMGAEGQGRVVEAYGLAKYERLVALKDRYDPANLFRVNQNVRPSG</sequence>
<name>A0A3N4RXU9_9ACTN</name>
<evidence type="ECO:0000313" key="8">
    <source>
        <dbReference type="EMBL" id="RPE35799.1"/>
    </source>
</evidence>
<dbReference type="Gene3D" id="3.30.465.10">
    <property type="match status" value="1"/>
</dbReference>
<evidence type="ECO:0000256" key="1">
    <source>
        <dbReference type="ARBA" id="ARBA00001974"/>
    </source>
</evidence>
<evidence type="ECO:0000256" key="5">
    <source>
        <dbReference type="ARBA" id="ARBA00023002"/>
    </source>
</evidence>
<reference evidence="9 10" key="1">
    <citation type="submission" date="2018-11" db="EMBL/GenBank/DDBJ databases">
        <title>Sequencing the genomes of 1000 actinobacteria strains.</title>
        <authorList>
            <person name="Klenk H.-P."/>
        </authorList>
    </citation>
    <scope>NUCLEOTIDE SEQUENCE [LARGE SCALE GENOMIC DNA]</scope>
    <source>
        <strain evidence="7 10">DSM 44780</strain>
        <strain evidence="8 9">DSM 44781</strain>
    </source>
</reference>
<dbReference type="InterPro" id="IPR016169">
    <property type="entry name" value="FAD-bd_PCMH_sub2"/>
</dbReference>
<evidence type="ECO:0000313" key="10">
    <source>
        <dbReference type="Proteomes" id="UP000267408"/>
    </source>
</evidence>
<dbReference type="EMBL" id="RKQG01000001">
    <property type="protein sequence ID" value="RPE35799.1"/>
    <property type="molecule type" value="Genomic_DNA"/>
</dbReference>
<proteinExistence type="inferred from homology"/>
<evidence type="ECO:0000259" key="6">
    <source>
        <dbReference type="PROSITE" id="PS51387"/>
    </source>
</evidence>
<dbReference type="PANTHER" id="PTHR42973">
    <property type="entry name" value="BINDING OXIDOREDUCTASE, PUTATIVE (AFU_ORTHOLOGUE AFUA_1G17690)-RELATED"/>
    <property type="match status" value="1"/>
</dbReference>
<dbReference type="Pfam" id="PF01565">
    <property type="entry name" value="FAD_binding_4"/>
    <property type="match status" value="1"/>
</dbReference>
<accession>A0A8G1UK11</accession>
<dbReference type="Gene3D" id="3.30.43.10">
    <property type="entry name" value="Uridine Diphospho-n-acetylenolpyruvylglucosamine Reductase, domain 2"/>
    <property type="match status" value="1"/>
</dbReference>
<accession>A0A3N4RXU9</accession>
<dbReference type="Pfam" id="PF08031">
    <property type="entry name" value="BBE"/>
    <property type="match status" value="1"/>
</dbReference>
<dbReference type="PROSITE" id="PS51387">
    <property type="entry name" value="FAD_PCMH"/>
    <property type="match status" value="1"/>
</dbReference>
<evidence type="ECO:0000256" key="4">
    <source>
        <dbReference type="ARBA" id="ARBA00022827"/>
    </source>
</evidence>
<dbReference type="SUPFAM" id="SSF56176">
    <property type="entry name" value="FAD-binding/transporter-associated domain-like"/>
    <property type="match status" value="1"/>
</dbReference>
<comment type="similarity">
    <text evidence="2">Belongs to the oxygen-dependent FAD-linked oxidoreductase family.</text>
</comment>
<keyword evidence="9" id="KW-1185">Reference proteome</keyword>
<dbReference type="PANTHER" id="PTHR42973:SF39">
    <property type="entry name" value="FAD-BINDING PCMH-TYPE DOMAIN-CONTAINING PROTEIN"/>
    <property type="match status" value="1"/>
</dbReference>